<sequence>MRVCLPQTVTKQNAFTIEQNPSDTAHMLVACALMHASPSQPVRLCVGMPSLPPVHSSPSQHFSLNKALSEPTVFPDETSLMPLSFRIRLLFWHPTDWKELAKPRSLDKDETGMKNLSLRGEGRCGLRQCKRSAQKSKSASPALARGAHVCKKGSSTSDTSAMSPLMKRVCVGVHIASTPPPVMLVFVSVVGPGMTVARPGGPSPSLYSLGRASKDLPSRVECRECYGKRRPLMGSLLRGWWLHQLQSHQS</sequence>
<protein>
    <submittedName>
        <fullName evidence="2">Uncharacterized protein</fullName>
    </submittedName>
</protein>
<name>W1PAC1_AMBTC</name>
<dbReference type="Gramene" id="ERN04551">
    <property type="protein sequence ID" value="ERN04551"/>
    <property type="gene ID" value="AMTR_s00081p00175290"/>
</dbReference>
<feature type="region of interest" description="Disordered" evidence="1">
    <location>
        <begin position="135"/>
        <end position="161"/>
    </location>
</feature>
<dbReference type="EMBL" id="KI394223">
    <property type="protein sequence ID" value="ERN04551.1"/>
    <property type="molecule type" value="Genomic_DNA"/>
</dbReference>
<dbReference type="HOGENOM" id="CLU_1112624_0_0_1"/>
<evidence type="ECO:0000313" key="2">
    <source>
        <dbReference type="EMBL" id="ERN04551.1"/>
    </source>
</evidence>
<accession>W1PAC1</accession>
<reference evidence="3" key="1">
    <citation type="journal article" date="2013" name="Science">
        <title>The Amborella genome and the evolution of flowering plants.</title>
        <authorList>
            <consortium name="Amborella Genome Project"/>
        </authorList>
    </citation>
    <scope>NUCLEOTIDE SEQUENCE [LARGE SCALE GENOMIC DNA]</scope>
</reference>
<gene>
    <name evidence="2" type="ORF">AMTR_s00081p00175290</name>
</gene>
<evidence type="ECO:0000313" key="3">
    <source>
        <dbReference type="Proteomes" id="UP000017836"/>
    </source>
</evidence>
<keyword evidence="3" id="KW-1185">Reference proteome</keyword>
<evidence type="ECO:0000256" key="1">
    <source>
        <dbReference type="SAM" id="MobiDB-lite"/>
    </source>
</evidence>
<dbReference type="AlphaFoldDB" id="W1PAC1"/>
<dbReference type="Proteomes" id="UP000017836">
    <property type="component" value="Unassembled WGS sequence"/>
</dbReference>
<organism evidence="2 3">
    <name type="scientific">Amborella trichopoda</name>
    <dbReference type="NCBI Taxonomy" id="13333"/>
    <lineage>
        <taxon>Eukaryota</taxon>
        <taxon>Viridiplantae</taxon>
        <taxon>Streptophyta</taxon>
        <taxon>Embryophyta</taxon>
        <taxon>Tracheophyta</taxon>
        <taxon>Spermatophyta</taxon>
        <taxon>Magnoliopsida</taxon>
        <taxon>Amborellales</taxon>
        <taxon>Amborellaceae</taxon>
        <taxon>Amborella</taxon>
    </lineage>
</organism>
<proteinExistence type="predicted"/>